<dbReference type="GO" id="GO:0008484">
    <property type="term" value="F:sulfuric ester hydrolase activity"/>
    <property type="evidence" value="ECO:0007669"/>
    <property type="project" value="TreeGrafter"/>
</dbReference>
<dbReference type="OrthoDB" id="9795675at2"/>
<feature type="domain" description="Sulfatase N-terminal" evidence="4">
    <location>
        <begin position="4"/>
        <end position="400"/>
    </location>
</feature>
<reference evidence="5 6" key="1">
    <citation type="submission" date="2018-05" db="EMBL/GenBank/DDBJ databases">
        <title>Pararhodobacter marina sp. nov., isolated from deep-sea water of the Indian Ocean.</title>
        <authorList>
            <person name="Lai Q.Sr."/>
            <person name="Liu X."/>
            <person name="Shao Z."/>
        </authorList>
    </citation>
    <scope>NUCLEOTIDE SEQUENCE [LARGE SCALE GENOMIC DNA]</scope>
    <source>
        <strain evidence="5 6">CIC4N-9</strain>
    </source>
</reference>
<protein>
    <submittedName>
        <fullName evidence="5">Sulfatase</fullName>
    </submittedName>
</protein>
<keyword evidence="2" id="KW-0378">Hydrolase</keyword>
<dbReference type="SUPFAM" id="SSF53649">
    <property type="entry name" value="Alkaline phosphatase-like"/>
    <property type="match status" value="1"/>
</dbReference>
<sequence length="513" mass="57352">MERPNFLYIMTDQHRADWLGCAGHPVVKTPNIDALAARGTRFSDFHVASPVCMPNRASFMTGRYPSQHGLRYNGCLLPRRARTFVDLLREAGYRTASIGKSHLQPFTESPPPNAGSGPEAWQPDDGDYGCEAPDRYEGARYDFPTPYYGFDHVEMVTGHGPEAGGHYRQWFRDTYPEGAAWQGPENQLPHAYSVRQGVRTAVPEEAYPTAYIRDRAVAYLRANAGSDAPLFTYVSFPDPHHPFNPPGKYWDMYDPDDFTVFPRYEDHKNPPPPLQAVRADYEAGRVPPRATGVFMANDREVREAMALTAGMITMIDDAVGALVAALKETGQYDNTIIVFNSDHGDYLGDFNVMLKGGWSLDAINRVPMIWADPSAPTGTESTALASTLDMSATILARAGIDGYFGMMGRSLLPCMAGGDDLRDALLIEYNDGFVRMGFRTQARVRTLVTRDWHLAMYKGEAWGELYDRRADPHQTHNLWDAPEHAQTKAALMERLVQEMMGLMDESPRHTRVA</sequence>
<keyword evidence="1" id="KW-0479">Metal-binding</keyword>
<evidence type="ECO:0000313" key="5">
    <source>
        <dbReference type="EMBL" id="PWE30394.1"/>
    </source>
</evidence>
<accession>A0A2U2CF36</accession>
<dbReference type="AlphaFoldDB" id="A0A2U2CF36"/>
<dbReference type="InterPro" id="IPR000917">
    <property type="entry name" value="Sulfatase_N"/>
</dbReference>
<dbReference type="RefSeq" id="WP_109532538.1">
    <property type="nucleotide sequence ID" value="NZ_QEYD01000003.1"/>
</dbReference>
<evidence type="ECO:0000256" key="3">
    <source>
        <dbReference type="SAM" id="MobiDB-lite"/>
    </source>
</evidence>
<organism evidence="5 6">
    <name type="scientific">Pararhodobacter marinus</name>
    <dbReference type="NCBI Taxonomy" id="2184063"/>
    <lineage>
        <taxon>Bacteria</taxon>
        <taxon>Pseudomonadati</taxon>
        <taxon>Pseudomonadota</taxon>
        <taxon>Alphaproteobacteria</taxon>
        <taxon>Rhodobacterales</taxon>
        <taxon>Paracoccaceae</taxon>
        <taxon>Pararhodobacter</taxon>
    </lineage>
</organism>
<dbReference type="EMBL" id="QEYD01000003">
    <property type="protein sequence ID" value="PWE30394.1"/>
    <property type="molecule type" value="Genomic_DNA"/>
</dbReference>
<dbReference type="Pfam" id="PF00884">
    <property type="entry name" value="Sulfatase"/>
    <property type="match status" value="1"/>
</dbReference>
<keyword evidence="6" id="KW-1185">Reference proteome</keyword>
<evidence type="ECO:0000259" key="4">
    <source>
        <dbReference type="Pfam" id="PF00884"/>
    </source>
</evidence>
<dbReference type="GO" id="GO:0046872">
    <property type="term" value="F:metal ion binding"/>
    <property type="evidence" value="ECO:0007669"/>
    <property type="project" value="UniProtKB-KW"/>
</dbReference>
<gene>
    <name evidence="5" type="ORF">C4N9_06855</name>
</gene>
<dbReference type="PANTHER" id="PTHR45953:SF1">
    <property type="entry name" value="IDURONATE 2-SULFATASE"/>
    <property type="match status" value="1"/>
</dbReference>
<dbReference type="GO" id="GO:0005737">
    <property type="term" value="C:cytoplasm"/>
    <property type="evidence" value="ECO:0007669"/>
    <property type="project" value="TreeGrafter"/>
</dbReference>
<dbReference type="InterPro" id="IPR017850">
    <property type="entry name" value="Alkaline_phosphatase_core_sf"/>
</dbReference>
<dbReference type="Proteomes" id="UP000244940">
    <property type="component" value="Unassembled WGS sequence"/>
</dbReference>
<evidence type="ECO:0000313" key="6">
    <source>
        <dbReference type="Proteomes" id="UP000244940"/>
    </source>
</evidence>
<name>A0A2U2CF36_9RHOB</name>
<feature type="region of interest" description="Disordered" evidence="3">
    <location>
        <begin position="99"/>
        <end position="128"/>
    </location>
</feature>
<evidence type="ECO:0000256" key="1">
    <source>
        <dbReference type="ARBA" id="ARBA00022723"/>
    </source>
</evidence>
<dbReference type="GeneID" id="94364601"/>
<dbReference type="PANTHER" id="PTHR45953">
    <property type="entry name" value="IDURONATE 2-SULFATASE"/>
    <property type="match status" value="1"/>
</dbReference>
<evidence type="ECO:0000256" key="2">
    <source>
        <dbReference type="ARBA" id="ARBA00022801"/>
    </source>
</evidence>
<proteinExistence type="predicted"/>
<comment type="caution">
    <text evidence="5">The sequence shown here is derived from an EMBL/GenBank/DDBJ whole genome shotgun (WGS) entry which is preliminary data.</text>
</comment>
<dbReference type="Gene3D" id="3.40.720.10">
    <property type="entry name" value="Alkaline Phosphatase, subunit A"/>
    <property type="match status" value="1"/>
</dbReference>